<dbReference type="OrthoDB" id="408954at2759"/>
<proteinExistence type="predicted"/>
<dbReference type="Proteomes" id="UP000799640">
    <property type="component" value="Unassembled WGS sequence"/>
</dbReference>
<gene>
    <name evidence="2" type="ORF">EJ06DRAFT_525360</name>
</gene>
<evidence type="ECO:0000259" key="1">
    <source>
        <dbReference type="Pfam" id="PF04116"/>
    </source>
</evidence>
<dbReference type="GO" id="GO:0005506">
    <property type="term" value="F:iron ion binding"/>
    <property type="evidence" value="ECO:0007669"/>
    <property type="project" value="InterPro"/>
</dbReference>
<dbReference type="AlphaFoldDB" id="A0A6G1HHL4"/>
<evidence type="ECO:0000313" key="3">
    <source>
        <dbReference type="Proteomes" id="UP000799640"/>
    </source>
</evidence>
<dbReference type="GO" id="GO:0016491">
    <property type="term" value="F:oxidoreductase activity"/>
    <property type="evidence" value="ECO:0007669"/>
    <property type="project" value="InterPro"/>
</dbReference>
<reference evidence="2" key="1">
    <citation type="journal article" date="2020" name="Stud. Mycol.">
        <title>101 Dothideomycetes genomes: a test case for predicting lifestyles and emergence of pathogens.</title>
        <authorList>
            <person name="Haridas S."/>
            <person name="Albert R."/>
            <person name="Binder M."/>
            <person name="Bloem J."/>
            <person name="Labutti K."/>
            <person name="Salamov A."/>
            <person name="Andreopoulos B."/>
            <person name="Baker S."/>
            <person name="Barry K."/>
            <person name="Bills G."/>
            <person name="Bluhm B."/>
            <person name="Cannon C."/>
            <person name="Castanera R."/>
            <person name="Culley D."/>
            <person name="Daum C."/>
            <person name="Ezra D."/>
            <person name="Gonzalez J."/>
            <person name="Henrissat B."/>
            <person name="Kuo A."/>
            <person name="Liang C."/>
            <person name="Lipzen A."/>
            <person name="Lutzoni F."/>
            <person name="Magnuson J."/>
            <person name="Mondo S."/>
            <person name="Nolan M."/>
            <person name="Ohm R."/>
            <person name="Pangilinan J."/>
            <person name="Park H.-J."/>
            <person name="Ramirez L."/>
            <person name="Alfaro M."/>
            <person name="Sun H."/>
            <person name="Tritt A."/>
            <person name="Yoshinaga Y."/>
            <person name="Zwiers L.-H."/>
            <person name="Turgeon B."/>
            <person name="Goodwin S."/>
            <person name="Spatafora J."/>
            <person name="Crous P."/>
            <person name="Grigoriev I."/>
        </authorList>
    </citation>
    <scope>NUCLEOTIDE SEQUENCE</scope>
    <source>
        <strain evidence="2">CBS 262.69</strain>
    </source>
</reference>
<dbReference type="EMBL" id="ML996714">
    <property type="protein sequence ID" value="KAF2395553.1"/>
    <property type="molecule type" value="Genomic_DNA"/>
</dbReference>
<accession>A0A6G1HHL4</accession>
<dbReference type="GO" id="GO:0008610">
    <property type="term" value="P:lipid biosynthetic process"/>
    <property type="evidence" value="ECO:0007669"/>
    <property type="project" value="InterPro"/>
</dbReference>
<protein>
    <recommendedName>
        <fullName evidence="1">Fatty acid hydroxylase domain-containing protein</fullName>
    </recommendedName>
</protein>
<dbReference type="InterPro" id="IPR006694">
    <property type="entry name" value="Fatty_acid_hydroxylase"/>
</dbReference>
<name>A0A6G1HHL4_9PEZI</name>
<organism evidence="2 3">
    <name type="scientific">Trichodelitschia bisporula</name>
    <dbReference type="NCBI Taxonomy" id="703511"/>
    <lineage>
        <taxon>Eukaryota</taxon>
        <taxon>Fungi</taxon>
        <taxon>Dikarya</taxon>
        <taxon>Ascomycota</taxon>
        <taxon>Pezizomycotina</taxon>
        <taxon>Dothideomycetes</taxon>
        <taxon>Dothideomycetes incertae sedis</taxon>
        <taxon>Phaeotrichales</taxon>
        <taxon>Phaeotrichaceae</taxon>
        <taxon>Trichodelitschia</taxon>
    </lineage>
</organism>
<sequence length="279" mass="29973">MGAALSTASLFLLPSLPSTVPTSLNLLLFTFTWYTLILTHPPLHVELLASAFSRITFFLIPSLLSLVIDTVAPPLAEQAKALGPRALPLNAAGSVAALARVAAWTLGNALFGLTVQAGIETGLEKTGLRTALNVGKTLPLPWDLARGVVWLLFIRSICQYTIHRFLLHPQKATQLSKLHHSWAHSISAPFSLCAGYDHPLPYLLHTWATLYLPAALLHSHVLVYALALALVSLEDAVAYSGTVSCRKSPQDAPCSDAVKRPRILTCPSSAISFPSPHLA</sequence>
<keyword evidence="3" id="KW-1185">Reference proteome</keyword>
<evidence type="ECO:0000313" key="2">
    <source>
        <dbReference type="EMBL" id="KAF2395553.1"/>
    </source>
</evidence>
<dbReference type="Pfam" id="PF04116">
    <property type="entry name" value="FA_hydroxylase"/>
    <property type="match status" value="1"/>
</dbReference>
<feature type="domain" description="Fatty acid hydroxylase" evidence="1">
    <location>
        <begin position="149"/>
        <end position="242"/>
    </location>
</feature>